<name>A0A8J4DU24_9ACTN</name>
<dbReference type="RefSeq" id="WP_203902226.1">
    <property type="nucleotide sequence ID" value="NZ_BOPF01000022.1"/>
</dbReference>
<accession>A0A8J4DU24</accession>
<evidence type="ECO:0000256" key="1">
    <source>
        <dbReference type="ARBA" id="ARBA00022679"/>
    </source>
</evidence>
<evidence type="ECO:0000259" key="4">
    <source>
        <dbReference type="PROSITE" id="PS51186"/>
    </source>
</evidence>
<evidence type="ECO:0000313" key="5">
    <source>
        <dbReference type="EMBL" id="GIJ48747.1"/>
    </source>
</evidence>
<evidence type="ECO:0000313" key="6">
    <source>
        <dbReference type="Proteomes" id="UP000619260"/>
    </source>
</evidence>
<dbReference type="PANTHER" id="PTHR43877:SF2">
    <property type="entry name" value="AMINOALKYLPHOSPHONATE N-ACETYLTRANSFERASE-RELATED"/>
    <property type="match status" value="1"/>
</dbReference>
<comment type="caution">
    <text evidence="5">The sequence shown here is derived from an EMBL/GenBank/DDBJ whole genome shotgun (WGS) entry which is preliminary data.</text>
</comment>
<dbReference type="EMBL" id="BOPF01000022">
    <property type="protein sequence ID" value="GIJ48747.1"/>
    <property type="molecule type" value="Genomic_DNA"/>
</dbReference>
<keyword evidence="6" id="KW-1185">Reference proteome</keyword>
<dbReference type="Gene3D" id="3.40.630.30">
    <property type="match status" value="1"/>
</dbReference>
<dbReference type="Gene3D" id="1.10.10.10">
    <property type="entry name" value="Winged helix-like DNA-binding domain superfamily/Winged helix DNA-binding domain"/>
    <property type="match status" value="1"/>
</dbReference>
<dbReference type="GO" id="GO:0016747">
    <property type="term" value="F:acyltransferase activity, transferring groups other than amino-acyl groups"/>
    <property type="evidence" value="ECO:0007669"/>
    <property type="project" value="InterPro"/>
</dbReference>
<dbReference type="Proteomes" id="UP000619260">
    <property type="component" value="Unassembled WGS sequence"/>
</dbReference>
<dbReference type="InterPro" id="IPR000835">
    <property type="entry name" value="HTH_MarR-typ"/>
</dbReference>
<feature type="domain" description="N-acetyltransferase" evidence="4">
    <location>
        <begin position="150"/>
        <end position="296"/>
    </location>
</feature>
<dbReference type="AlphaFoldDB" id="A0A8J4DU24"/>
<protein>
    <submittedName>
        <fullName evidence="5">Putative transcriptional regulator, MarR family protein</fullName>
    </submittedName>
</protein>
<organism evidence="5 6">
    <name type="scientific">Virgisporangium aliadipatigenens</name>
    <dbReference type="NCBI Taxonomy" id="741659"/>
    <lineage>
        <taxon>Bacteria</taxon>
        <taxon>Bacillati</taxon>
        <taxon>Actinomycetota</taxon>
        <taxon>Actinomycetes</taxon>
        <taxon>Micromonosporales</taxon>
        <taxon>Micromonosporaceae</taxon>
        <taxon>Virgisporangium</taxon>
    </lineage>
</organism>
<dbReference type="Pfam" id="PF00583">
    <property type="entry name" value="Acetyltransf_1"/>
    <property type="match status" value="1"/>
</dbReference>
<dbReference type="InterPro" id="IPR016181">
    <property type="entry name" value="Acyl_CoA_acyltransferase"/>
</dbReference>
<dbReference type="PANTHER" id="PTHR43877">
    <property type="entry name" value="AMINOALKYLPHOSPHONATE N-ACETYLTRANSFERASE-RELATED-RELATED"/>
    <property type="match status" value="1"/>
</dbReference>
<dbReference type="PROSITE" id="PS50995">
    <property type="entry name" value="HTH_MARR_2"/>
    <property type="match status" value="1"/>
</dbReference>
<dbReference type="PROSITE" id="PS51186">
    <property type="entry name" value="GNAT"/>
    <property type="match status" value="1"/>
</dbReference>
<gene>
    <name evidence="5" type="ORF">Val02_56330</name>
</gene>
<dbReference type="InterPro" id="IPR036388">
    <property type="entry name" value="WH-like_DNA-bd_sf"/>
</dbReference>
<proteinExistence type="predicted"/>
<keyword evidence="1" id="KW-0808">Transferase</keyword>
<keyword evidence="2" id="KW-0012">Acyltransferase</keyword>
<reference evidence="5" key="1">
    <citation type="submission" date="2021-01" db="EMBL/GenBank/DDBJ databases">
        <title>Whole genome shotgun sequence of Virgisporangium aliadipatigenens NBRC 105644.</title>
        <authorList>
            <person name="Komaki H."/>
            <person name="Tamura T."/>
        </authorList>
    </citation>
    <scope>NUCLEOTIDE SEQUENCE</scope>
    <source>
        <strain evidence="5">NBRC 105644</strain>
    </source>
</reference>
<evidence type="ECO:0000256" key="2">
    <source>
        <dbReference type="ARBA" id="ARBA00023315"/>
    </source>
</evidence>
<dbReference type="SMART" id="SM00347">
    <property type="entry name" value="HTH_MARR"/>
    <property type="match status" value="1"/>
</dbReference>
<dbReference type="SUPFAM" id="SSF46785">
    <property type="entry name" value="Winged helix' DNA-binding domain"/>
    <property type="match status" value="1"/>
</dbReference>
<dbReference type="GO" id="GO:0003700">
    <property type="term" value="F:DNA-binding transcription factor activity"/>
    <property type="evidence" value="ECO:0007669"/>
    <property type="project" value="InterPro"/>
</dbReference>
<dbReference type="CDD" id="cd04301">
    <property type="entry name" value="NAT_SF"/>
    <property type="match status" value="1"/>
</dbReference>
<dbReference type="SUPFAM" id="SSF55729">
    <property type="entry name" value="Acyl-CoA N-acyltransferases (Nat)"/>
    <property type="match status" value="1"/>
</dbReference>
<dbReference type="InterPro" id="IPR000182">
    <property type="entry name" value="GNAT_dom"/>
</dbReference>
<feature type="domain" description="HTH marR-type" evidence="3">
    <location>
        <begin position="1"/>
        <end position="136"/>
    </location>
</feature>
<sequence length="297" mass="32796">MDASQVDRIRRFNRTVTQRIGALDDAFLSRSRPLGQARLLWEIGPAGSEVRTLRARLALDSGYLSRLLRALQADGLVTVDADATDGRVRRVHLTPAGLAERAELDRLSDGRATEILRPLAPEQRTRLVAAMAEVERLLTASTVDIAVVDPRHPDATFCREAYFEELRRRFEGGYDPALAIPADDAALTPPAGVLLVARLHDEPVGCAALKLPAGEPAHLKRMWVAPAVRGTGLGRRLLHECEREAATRGARVVRLETNRTLTEAIALYRAAGYREVARFNDEIYGDHFFEKVLEVPG</sequence>
<dbReference type="InterPro" id="IPR050832">
    <property type="entry name" value="Bact_Acetyltransf"/>
</dbReference>
<dbReference type="InterPro" id="IPR036390">
    <property type="entry name" value="WH_DNA-bd_sf"/>
</dbReference>
<evidence type="ECO:0000259" key="3">
    <source>
        <dbReference type="PROSITE" id="PS50995"/>
    </source>
</evidence>
<dbReference type="Pfam" id="PF12802">
    <property type="entry name" value="MarR_2"/>
    <property type="match status" value="1"/>
</dbReference>